<keyword evidence="2" id="KW-0645">Protease</keyword>
<feature type="transmembrane region" description="Helical" evidence="1">
    <location>
        <begin position="15"/>
        <end position="33"/>
    </location>
</feature>
<organism evidence="2 3">
    <name type="scientific">Halorientalis brevis</name>
    <dbReference type="NCBI Taxonomy" id="1126241"/>
    <lineage>
        <taxon>Archaea</taxon>
        <taxon>Methanobacteriati</taxon>
        <taxon>Methanobacteriota</taxon>
        <taxon>Stenosarchaea group</taxon>
        <taxon>Halobacteria</taxon>
        <taxon>Halobacteriales</taxon>
        <taxon>Haloarculaceae</taxon>
        <taxon>Halorientalis</taxon>
    </lineage>
</organism>
<feature type="transmembrane region" description="Helical" evidence="1">
    <location>
        <begin position="184"/>
        <end position="205"/>
    </location>
</feature>
<keyword evidence="1" id="KW-0812">Transmembrane</keyword>
<reference evidence="2 3" key="1">
    <citation type="journal article" date="2019" name="Int. J. Syst. Evol. Microbiol.">
        <title>The Global Catalogue of Microorganisms (GCM) 10K type strain sequencing project: providing services to taxonomists for standard genome sequencing and annotation.</title>
        <authorList>
            <consortium name="The Broad Institute Genomics Platform"/>
            <consortium name="The Broad Institute Genome Sequencing Center for Infectious Disease"/>
            <person name="Wu L."/>
            <person name="Ma J."/>
        </authorList>
    </citation>
    <scope>NUCLEOTIDE SEQUENCE [LARGE SCALE GENOMIC DNA]</scope>
    <source>
        <strain evidence="2 3">CGMCC 1.12125</strain>
    </source>
</reference>
<dbReference type="PANTHER" id="PTHR35864">
    <property type="entry name" value="ZINC METALLOPROTEASE MJ0611-RELATED"/>
    <property type="match status" value="1"/>
</dbReference>
<feature type="transmembrane region" description="Helical" evidence="1">
    <location>
        <begin position="153"/>
        <end position="172"/>
    </location>
</feature>
<keyword evidence="1" id="KW-1133">Transmembrane helix</keyword>
<dbReference type="PANTHER" id="PTHR35864:SF1">
    <property type="entry name" value="ZINC METALLOPROTEASE YWHC-RELATED"/>
    <property type="match status" value="1"/>
</dbReference>
<dbReference type="EMBL" id="JBHUDJ010000014">
    <property type="protein sequence ID" value="MFD1588609.1"/>
    <property type="molecule type" value="Genomic_DNA"/>
</dbReference>
<dbReference type="InterPro" id="IPR052348">
    <property type="entry name" value="Metallopeptidase_M50B"/>
</dbReference>
<evidence type="ECO:0000256" key="1">
    <source>
        <dbReference type="SAM" id="Phobius"/>
    </source>
</evidence>
<name>A0ABD6CEX3_9EURY</name>
<gene>
    <name evidence="2" type="ORF">ACFR9U_16645</name>
</gene>
<dbReference type="AlphaFoldDB" id="A0ABD6CEX3"/>
<keyword evidence="2" id="KW-0378">Hydrolase</keyword>
<keyword evidence="1" id="KW-0472">Membrane</keyword>
<dbReference type="RefSeq" id="WP_247378237.1">
    <property type="nucleotide sequence ID" value="NZ_JALLGV010000005.1"/>
</dbReference>
<dbReference type="GO" id="GO:0008237">
    <property type="term" value="F:metallopeptidase activity"/>
    <property type="evidence" value="ECO:0007669"/>
    <property type="project" value="UniProtKB-KW"/>
</dbReference>
<keyword evidence="3" id="KW-1185">Reference proteome</keyword>
<protein>
    <submittedName>
        <fullName evidence="2">Metalloprotease</fullName>
    </submittedName>
</protein>
<comment type="caution">
    <text evidence="2">The sequence shown here is derived from an EMBL/GenBank/DDBJ whole genome shotgun (WGS) entry which is preliminary data.</text>
</comment>
<feature type="transmembrane region" description="Helical" evidence="1">
    <location>
        <begin position="45"/>
        <end position="67"/>
    </location>
</feature>
<dbReference type="Proteomes" id="UP001597119">
    <property type="component" value="Unassembled WGS sequence"/>
</dbReference>
<evidence type="ECO:0000313" key="3">
    <source>
        <dbReference type="Proteomes" id="UP001597119"/>
    </source>
</evidence>
<keyword evidence="2" id="KW-0482">Metalloprotease</keyword>
<feature type="transmembrane region" description="Helical" evidence="1">
    <location>
        <begin position="120"/>
        <end position="147"/>
    </location>
</feature>
<sequence>MGSGDVNVSFSIRELFDFAAAWVALSVAFTIFFQRPALLGFDVPVLVRMFALSLLTVGVGFLLHELAHKVIAIKFGKVAEFRADYGMLFIAIVSAMAGFIFAAPGAVYHRGRSTIRQNGLIALAGPVTNLGLAAVFLPLALFAGGFFGQVGSLGVIINLFLAGFNMLPFGPLDGKTVLNWNKVVFVAVFVPSVALGVYAMFGFSFPF</sequence>
<proteinExistence type="predicted"/>
<evidence type="ECO:0000313" key="2">
    <source>
        <dbReference type="EMBL" id="MFD1588609.1"/>
    </source>
</evidence>
<accession>A0ABD6CEX3</accession>
<feature type="transmembrane region" description="Helical" evidence="1">
    <location>
        <begin position="87"/>
        <end position="108"/>
    </location>
</feature>